<keyword evidence="3" id="KW-1185">Reference proteome</keyword>
<comment type="caution">
    <text evidence="2">The sequence shown here is derived from an EMBL/GenBank/DDBJ whole genome shotgun (WGS) entry which is preliminary data.</text>
</comment>
<gene>
    <name evidence="2" type="ORF">BMT55_03385</name>
</gene>
<evidence type="ECO:0000313" key="3">
    <source>
        <dbReference type="Proteomes" id="UP000236500"/>
    </source>
</evidence>
<feature type="domain" description="LicD/FKTN/FKRP nucleotidyltransferase" evidence="1">
    <location>
        <begin position="21"/>
        <end position="239"/>
    </location>
</feature>
<dbReference type="SUPFAM" id="SSF81301">
    <property type="entry name" value="Nucleotidyltransferase"/>
    <property type="match status" value="1"/>
</dbReference>
<reference evidence="2 3" key="1">
    <citation type="submission" date="2016-11" db="EMBL/GenBank/DDBJ databases">
        <title>Whole Genome Sequence of Listeria newyorkensis.</title>
        <authorList>
            <person name="Frink S."/>
            <person name="Morales C."/>
            <person name="Kiang D."/>
        </authorList>
    </citation>
    <scope>NUCLEOTIDE SEQUENCE [LARGE SCALE GENOMIC DNA]</scope>
    <source>
        <strain evidence="2 3">F1604011-044</strain>
    </source>
</reference>
<dbReference type="InterPro" id="IPR043519">
    <property type="entry name" value="NT_sf"/>
</dbReference>
<organism evidence="2 3">
    <name type="scientific">Listeria newyorkensis</name>
    <dbReference type="NCBI Taxonomy" id="1497681"/>
    <lineage>
        <taxon>Bacteria</taxon>
        <taxon>Bacillati</taxon>
        <taxon>Bacillota</taxon>
        <taxon>Bacilli</taxon>
        <taxon>Bacillales</taxon>
        <taxon>Listeriaceae</taxon>
        <taxon>Listeria</taxon>
    </lineage>
</organism>
<sequence length="260" mass="30410">MIHKIRKVQLEILDEIITILEEHQLVYTLDGGTLLGSFINEGFGKFDDDIDIAMPRKDYERLVEIFHGVVSSNLYGEEQRLVKGYHLVFMKIRKRNTHYTLDDFETAEEIFIDIFPLDYVSSDKGLLLKFKQFVVQKLKAIIFFKRSSKLSFGSKKRRMKQIAVKILVPMSAFAAYKLFRRITIRWETGFFTNYAGKKGKQGGIPFSIDDYFPLKNGLFEGKIYKIPANSQRVIEKVYGSKGIQSYREKYKYQHLNNKID</sequence>
<evidence type="ECO:0000259" key="1">
    <source>
        <dbReference type="Pfam" id="PF04991"/>
    </source>
</evidence>
<dbReference type="RefSeq" id="WP_036090381.1">
    <property type="nucleotide sequence ID" value="NZ_CP113980.1"/>
</dbReference>
<protein>
    <recommendedName>
        <fullName evidence="1">LicD/FKTN/FKRP nucleotidyltransferase domain-containing protein</fullName>
    </recommendedName>
</protein>
<accession>A0ABX4XPP5</accession>
<dbReference type="EMBL" id="MPDH01000003">
    <property type="protein sequence ID" value="PNP93824.1"/>
    <property type="molecule type" value="Genomic_DNA"/>
</dbReference>
<dbReference type="InterPro" id="IPR007074">
    <property type="entry name" value="LicD/FKTN/FKRP_NTP_transf"/>
</dbReference>
<name>A0ABX4XPP5_9LIST</name>
<dbReference type="PANTHER" id="PTHR43404:SF2">
    <property type="entry name" value="LIPOPOLYSACCHARIDE CHOLINEPHOSPHOTRANSFERASE LICD"/>
    <property type="match status" value="1"/>
</dbReference>
<dbReference type="InterPro" id="IPR052942">
    <property type="entry name" value="LPS_cholinephosphotransferase"/>
</dbReference>
<dbReference type="Proteomes" id="UP000236500">
    <property type="component" value="Unassembled WGS sequence"/>
</dbReference>
<dbReference type="PANTHER" id="PTHR43404">
    <property type="entry name" value="LIPOPOLYSACCHARIDE CHOLINEPHOSPHOTRANSFERASE LICD"/>
    <property type="match status" value="1"/>
</dbReference>
<proteinExistence type="predicted"/>
<dbReference type="Pfam" id="PF04991">
    <property type="entry name" value="LicD"/>
    <property type="match status" value="1"/>
</dbReference>
<evidence type="ECO:0000313" key="2">
    <source>
        <dbReference type="EMBL" id="PNP93824.1"/>
    </source>
</evidence>